<accession>A0AAE0UPL3</accession>
<protein>
    <submittedName>
        <fullName evidence="1">Uncharacterized protein</fullName>
    </submittedName>
</protein>
<comment type="caution">
    <text evidence="1">The sequence shown here is derived from an EMBL/GenBank/DDBJ whole genome shotgun (WGS) entry which is preliminary data.</text>
</comment>
<dbReference type="SUPFAM" id="SSF56672">
    <property type="entry name" value="DNA/RNA polymerases"/>
    <property type="match status" value="1"/>
</dbReference>
<dbReference type="InterPro" id="IPR032567">
    <property type="entry name" value="RTL1-rel"/>
</dbReference>
<evidence type="ECO:0000313" key="2">
    <source>
        <dbReference type="Proteomes" id="UP001274896"/>
    </source>
</evidence>
<sequence length="118" mass="13186">MSIESPSTAESTSIPQEYHELHEVFSKEKATQLPSNHPWDCAIDLLPNVMLPKCRVYPLSLPESKAMEDYIEDALAAGNIRLTTSPVAAGFFFVKKKHGGLCPCIDYRRNFKNTNGDD</sequence>
<dbReference type="AlphaFoldDB" id="A0AAE0UPL3"/>
<dbReference type="EMBL" id="JAUCMX010000021">
    <property type="protein sequence ID" value="KAK3514020.1"/>
    <property type="molecule type" value="Genomic_DNA"/>
</dbReference>
<name>A0AAE0UPL3_9TELE</name>
<dbReference type="PANTHER" id="PTHR15503:SF36">
    <property type="entry name" value="RETROTRANSPOSON GAG-LIKE PROTEIN 5"/>
    <property type="match status" value="1"/>
</dbReference>
<evidence type="ECO:0000313" key="1">
    <source>
        <dbReference type="EMBL" id="KAK3514020.1"/>
    </source>
</evidence>
<proteinExistence type="predicted"/>
<dbReference type="PANTHER" id="PTHR15503">
    <property type="entry name" value="LDOC1 RELATED"/>
    <property type="match status" value="1"/>
</dbReference>
<dbReference type="InterPro" id="IPR043502">
    <property type="entry name" value="DNA/RNA_pol_sf"/>
</dbReference>
<dbReference type="Gene3D" id="3.10.10.10">
    <property type="entry name" value="HIV Type 1 Reverse Transcriptase, subunit A, domain 1"/>
    <property type="match status" value="1"/>
</dbReference>
<keyword evidence="2" id="KW-1185">Reference proteome</keyword>
<organism evidence="1 2">
    <name type="scientific">Hemibagrus guttatus</name>
    <dbReference type="NCBI Taxonomy" id="175788"/>
    <lineage>
        <taxon>Eukaryota</taxon>
        <taxon>Metazoa</taxon>
        <taxon>Chordata</taxon>
        <taxon>Craniata</taxon>
        <taxon>Vertebrata</taxon>
        <taxon>Euteleostomi</taxon>
        <taxon>Actinopterygii</taxon>
        <taxon>Neopterygii</taxon>
        <taxon>Teleostei</taxon>
        <taxon>Ostariophysi</taxon>
        <taxon>Siluriformes</taxon>
        <taxon>Bagridae</taxon>
        <taxon>Hemibagrus</taxon>
    </lineage>
</organism>
<reference evidence="1" key="1">
    <citation type="submission" date="2023-06" db="EMBL/GenBank/DDBJ databases">
        <title>Male Hemibagrus guttatus genome.</title>
        <authorList>
            <person name="Bian C."/>
        </authorList>
    </citation>
    <scope>NUCLEOTIDE SEQUENCE</scope>
    <source>
        <strain evidence="1">Male_cb2023</strain>
        <tissue evidence="1">Muscle</tissue>
    </source>
</reference>
<gene>
    <name evidence="1" type="ORF">QTP70_001281</name>
</gene>
<dbReference type="Proteomes" id="UP001274896">
    <property type="component" value="Unassembled WGS sequence"/>
</dbReference>